<accession>A0A1L3GIP6</accession>
<evidence type="ECO:0000256" key="2">
    <source>
        <dbReference type="ARBA" id="ARBA00005075"/>
    </source>
</evidence>
<dbReference type="InterPro" id="IPR005499">
    <property type="entry name" value="BioW"/>
</dbReference>
<dbReference type="GO" id="GO:0000287">
    <property type="term" value="F:magnesium ion binding"/>
    <property type="evidence" value="ECO:0007669"/>
    <property type="project" value="UniProtKB-UniRule"/>
</dbReference>
<comment type="function">
    <text evidence="11">Catalyzes the transformation of pimelate into pimeloyl-CoA with concomitant hydrolysis of ATP to AMP.</text>
</comment>
<keyword evidence="5 11" id="KW-0436">Ligase</keyword>
<comment type="catalytic activity">
    <reaction evidence="10 11">
        <text>heptanedioate + ATP + CoA = 6-carboxyhexanoyl-CoA + AMP + diphosphate</text>
        <dbReference type="Rhea" id="RHEA:14781"/>
        <dbReference type="ChEBI" id="CHEBI:30616"/>
        <dbReference type="ChEBI" id="CHEBI:33019"/>
        <dbReference type="ChEBI" id="CHEBI:36165"/>
        <dbReference type="ChEBI" id="CHEBI:57287"/>
        <dbReference type="ChEBI" id="CHEBI:57360"/>
        <dbReference type="ChEBI" id="CHEBI:456215"/>
        <dbReference type="EC" id="6.2.1.14"/>
    </reaction>
</comment>
<dbReference type="Proteomes" id="UP000182264">
    <property type="component" value="Chromosome"/>
</dbReference>
<evidence type="ECO:0000256" key="9">
    <source>
        <dbReference type="ARBA" id="ARBA00022842"/>
    </source>
</evidence>
<evidence type="ECO:0000256" key="4">
    <source>
        <dbReference type="ARBA" id="ARBA00012984"/>
    </source>
</evidence>
<keyword evidence="9 11" id="KW-0460">Magnesium</keyword>
<dbReference type="GO" id="GO:0042410">
    <property type="term" value="F:6-carboxyhexanoate-CoA ligase activity"/>
    <property type="evidence" value="ECO:0007669"/>
    <property type="project" value="UniProtKB-UniRule"/>
</dbReference>
<dbReference type="NCBIfam" id="NF002360">
    <property type="entry name" value="PRK01322.1"/>
    <property type="match status" value="1"/>
</dbReference>
<dbReference type="AlphaFoldDB" id="A0A1L3GIP6"/>
<keyword evidence="13" id="KW-1185">Reference proteome</keyword>
<organism evidence="12 13">
    <name type="scientific">Syntrophotalea acetylenica</name>
    <name type="common">Pelobacter acetylenicus</name>
    <dbReference type="NCBI Taxonomy" id="29542"/>
    <lineage>
        <taxon>Bacteria</taxon>
        <taxon>Pseudomonadati</taxon>
        <taxon>Thermodesulfobacteriota</taxon>
        <taxon>Desulfuromonadia</taxon>
        <taxon>Desulfuromonadales</taxon>
        <taxon>Syntrophotaleaceae</taxon>
        <taxon>Syntrophotalea</taxon>
    </lineage>
</organism>
<dbReference type="HAMAP" id="MF_00668">
    <property type="entry name" value="BioW"/>
    <property type="match status" value="1"/>
</dbReference>
<evidence type="ECO:0000256" key="3">
    <source>
        <dbReference type="ARBA" id="ARBA00011738"/>
    </source>
</evidence>
<evidence type="ECO:0000313" key="12">
    <source>
        <dbReference type="EMBL" id="APG25806.1"/>
    </source>
</evidence>
<evidence type="ECO:0000256" key="1">
    <source>
        <dbReference type="ARBA" id="ARBA00001946"/>
    </source>
</evidence>
<name>A0A1L3GIP6_SYNAC</name>
<gene>
    <name evidence="11" type="primary">bioW</name>
    <name evidence="12" type="ORF">A7E75_12895</name>
</gene>
<evidence type="ECO:0000256" key="8">
    <source>
        <dbReference type="ARBA" id="ARBA00022840"/>
    </source>
</evidence>
<evidence type="ECO:0000256" key="11">
    <source>
        <dbReference type="HAMAP-Rule" id="MF_00668"/>
    </source>
</evidence>
<keyword evidence="7 11" id="KW-0093">Biotin biosynthesis</keyword>
<dbReference type="EMBL" id="CP015518">
    <property type="protein sequence ID" value="APG25806.1"/>
    <property type="molecule type" value="Genomic_DNA"/>
</dbReference>
<protein>
    <recommendedName>
        <fullName evidence="4 11">6-carboxyhexanoate--CoA ligase</fullName>
        <ecNumber evidence="4 11">6.2.1.14</ecNumber>
    </recommendedName>
    <alternativeName>
        <fullName evidence="11">Pimeloyl-CoA synthase</fullName>
    </alternativeName>
</protein>
<dbReference type="GO" id="GO:0009102">
    <property type="term" value="P:biotin biosynthetic process"/>
    <property type="evidence" value="ECO:0007669"/>
    <property type="project" value="UniProtKB-UniRule"/>
</dbReference>
<dbReference type="RefSeq" id="WP_072287648.1">
    <property type="nucleotide sequence ID" value="NZ_CP015455.1"/>
</dbReference>
<dbReference type="STRING" id="29542.A6070_06910"/>
<evidence type="ECO:0000313" key="13">
    <source>
        <dbReference type="Proteomes" id="UP000182264"/>
    </source>
</evidence>
<proteinExistence type="inferred from homology"/>
<evidence type="ECO:0000256" key="5">
    <source>
        <dbReference type="ARBA" id="ARBA00022598"/>
    </source>
</evidence>
<dbReference type="GO" id="GO:0005524">
    <property type="term" value="F:ATP binding"/>
    <property type="evidence" value="ECO:0007669"/>
    <property type="project" value="UniProtKB-KW"/>
</dbReference>
<reference evidence="12 13" key="1">
    <citation type="journal article" date="2017" name="Genome Announc.">
        <title>Complete Genome Sequences of Two Acetylene-Fermenting Pelobacter acetylenicus Strains.</title>
        <authorList>
            <person name="Sutton J.M."/>
            <person name="Baesman S.M."/>
            <person name="Fierst J.L."/>
            <person name="Poret-Peterson A.T."/>
            <person name="Oremland R.S."/>
            <person name="Dunlap D.S."/>
            <person name="Akob D.M."/>
        </authorList>
    </citation>
    <scope>NUCLEOTIDE SEQUENCE [LARGE SCALE GENOMIC DNA]</scope>
    <source>
        <strain evidence="12 13">DSM 3247</strain>
    </source>
</reference>
<dbReference type="EC" id="6.2.1.14" evidence="4 11"/>
<comment type="cofactor">
    <cofactor evidence="1 11">
        <name>Mg(2+)</name>
        <dbReference type="ChEBI" id="CHEBI:18420"/>
    </cofactor>
</comment>
<comment type="subunit">
    <text evidence="3 11">Homodimer.</text>
</comment>
<keyword evidence="8 11" id="KW-0067">ATP-binding</keyword>
<evidence type="ECO:0000256" key="7">
    <source>
        <dbReference type="ARBA" id="ARBA00022756"/>
    </source>
</evidence>
<keyword evidence="6 11" id="KW-0547">Nucleotide-binding</keyword>
<comment type="pathway">
    <text evidence="2 11">Metabolic intermediate metabolism; pimeloyl-CoA biosynthesis; pimeloyl-CoA from pimelate: step 1/1.</text>
</comment>
<dbReference type="UniPathway" id="UPA00999">
    <property type="reaction ID" value="UER00351"/>
</dbReference>
<comment type="similarity">
    <text evidence="11">Belongs to the BioW family.</text>
</comment>
<dbReference type="Pfam" id="PF03744">
    <property type="entry name" value="BioW"/>
    <property type="match status" value="1"/>
</dbReference>
<evidence type="ECO:0000256" key="10">
    <source>
        <dbReference type="ARBA" id="ARBA00049553"/>
    </source>
</evidence>
<dbReference type="OrthoDB" id="9792985at2"/>
<sequence length="267" mass="28589">MKEPLFSIRMRAARGDRHISGAERLAGADCLDGLAAGMVKRALGHPKGLPDSISLTIEEIDLSRLMRIGLPDIRTVGVDSVAQGRNAALAGLLRAGISEQAARSAMQALAGGAAPNGESMRGAMLVDALDGRRLEFDAARGVRVSRMDLEERAAAVLARELQAIGLNNTHVQEALVLAAKVLHAPGVLAELCWSDDPDYTAGYVAAPCLGYVRFPLLKPRGEDRGGRAFFLAPGTDVTGLYRFLEKQAVLVDRVGRMLPDERWRACP</sequence>
<evidence type="ECO:0000256" key="6">
    <source>
        <dbReference type="ARBA" id="ARBA00022741"/>
    </source>
</evidence>
<dbReference type="KEGG" id="pace:A6070_06910"/>